<dbReference type="EMBL" id="JACXXH010000003">
    <property type="protein sequence ID" value="MBD3863327.1"/>
    <property type="molecule type" value="Genomic_DNA"/>
</dbReference>
<evidence type="ECO:0000259" key="2">
    <source>
        <dbReference type="Pfam" id="PF20243"/>
    </source>
</evidence>
<reference evidence="3 4" key="1">
    <citation type="submission" date="2020-09" db="EMBL/GenBank/DDBJ databases">
        <title>Bacillus nautilus sp. nov., Chryseoglobus crepusculi sp. nov, and Psychrobacter noctis sp. nov., isolated from deep-sea sponges from the equatorial Atlantic.</title>
        <authorList>
            <person name="Stennett H.L."/>
            <person name="Williams S.E."/>
        </authorList>
    </citation>
    <scope>NUCLEOTIDE SEQUENCE [LARGE SCALE GENOMIC DNA]</scope>
    <source>
        <strain evidence="3 4">28M-24</strain>
    </source>
</reference>
<accession>A0ABR8LT13</accession>
<sequence length="254" mass="28687">MKKTIALILLLAITFSCNEDMDDNTTLSASVNFKFTHDWNDTLINSSNLETETVTNANGEVINMVRFRYLTSKFKLTNTAGDTYSFEGFKFTDLAEEESYNFTPDINGIPSGTYTLSFIWGFNEEDNIDGAYPILNSASWNWPEMLGGGYHFLQFDGMYNVDTPNPSPFNFHNGTARVTDGLFEQNFATIVLDTPIIITNEATIEVKMNIAELFTNPNTWDLNVLDTPLMPNYDAQKMMQENILSVFTIGEITQ</sequence>
<evidence type="ECO:0000256" key="1">
    <source>
        <dbReference type="SAM" id="SignalP"/>
    </source>
</evidence>
<organism evidence="3 4">
    <name type="scientific">Olleya marilimosa</name>
    <dbReference type="NCBI Taxonomy" id="272164"/>
    <lineage>
        <taxon>Bacteria</taxon>
        <taxon>Pseudomonadati</taxon>
        <taxon>Bacteroidota</taxon>
        <taxon>Flavobacteriia</taxon>
        <taxon>Flavobacteriales</taxon>
        <taxon>Flavobacteriaceae</taxon>
    </lineage>
</organism>
<dbReference type="Pfam" id="PF20243">
    <property type="entry name" value="MbnP"/>
    <property type="match status" value="1"/>
</dbReference>
<keyword evidence="1" id="KW-0732">Signal</keyword>
<protein>
    <recommendedName>
        <fullName evidence="2">Copper-binding protein MbnP-like domain-containing protein</fullName>
    </recommendedName>
</protein>
<dbReference type="RefSeq" id="WP_191101251.1">
    <property type="nucleotide sequence ID" value="NZ_JACXXH010000003.1"/>
</dbReference>
<keyword evidence="4" id="KW-1185">Reference proteome</keyword>
<proteinExistence type="predicted"/>
<feature type="signal peptide" evidence="1">
    <location>
        <begin position="1"/>
        <end position="21"/>
    </location>
</feature>
<dbReference type="InterPro" id="IPR046863">
    <property type="entry name" value="MbnP-like_dom"/>
</dbReference>
<evidence type="ECO:0000313" key="4">
    <source>
        <dbReference type="Proteomes" id="UP000627521"/>
    </source>
</evidence>
<evidence type="ECO:0000313" key="3">
    <source>
        <dbReference type="EMBL" id="MBD3863327.1"/>
    </source>
</evidence>
<gene>
    <name evidence="3" type="ORF">IEG06_07670</name>
</gene>
<dbReference type="Proteomes" id="UP000627521">
    <property type="component" value="Unassembled WGS sequence"/>
</dbReference>
<name>A0ABR8LT13_9FLAO</name>
<feature type="domain" description="Copper-binding protein MbnP-like" evidence="2">
    <location>
        <begin position="29"/>
        <end position="222"/>
    </location>
</feature>
<comment type="caution">
    <text evidence="3">The sequence shown here is derived from an EMBL/GenBank/DDBJ whole genome shotgun (WGS) entry which is preliminary data.</text>
</comment>
<dbReference type="PROSITE" id="PS51257">
    <property type="entry name" value="PROKAR_LIPOPROTEIN"/>
    <property type="match status" value="1"/>
</dbReference>
<feature type="chain" id="PRO_5045951032" description="Copper-binding protein MbnP-like domain-containing protein" evidence="1">
    <location>
        <begin position="22"/>
        <end position="254"/>
    </location>
</feature>